<dbReference type="InterPro" id="IPR027385">
    <property type="entry name" value="Beta-barrel_OMP"/>
</dbReference>
<dbReference type="SUPFAM" id="SSF56925">
    <property type="entry name" value="OMPA-like"/>
    <property type="match status" value="1"/>
</dbReference>
<comment type="caution">
    <text evidence="3">The sequence shown here is derived from an EMBL/GenBank/DDBJ whole genome shotgun (WGS) entry which is preliminary data.</text>
</comment>
<dbReference type="RefSeq" id="WP_124751501.1">
    <property type="nucleotide sequence ID" value="NZ_RQYN01000080.1"/>
</dbReference>
<evidence type="ECO:0000313" key="3">
    <source>
        <dbReference type="EMBL" id="RRD60898.1"/>
    </source>
</evidence>
<sequence length="155" mass="17174">MKKLIAIIALIFLSVAGYGQRRQSSAGVNVGYALDGESATFGLDFRHNVWRNVRIAPSVTHMFRNHGISAWYLEFDGHYVVPVTRNFAFYPIGGLGMSVWNLKGHDGNQTRVGLNVGLGAELYATDQVSVGTDMKYNLTSNYDQALIAVRVAYHF</sequence>
<evidence type="ECO:0000313" key="6">
    <source>
        <dbReference type="Proteomes" id="UP000279860"/>
    </source>
</evidence>
<dbReference type="EMBL" id="RQYN01000080">
    <property type="protein sequence ID" value="RRD70229.1"/>
    <property type="molecule type" value="Genomic_DNA"/>
</dbReference>
<keyword evidence="1" id="KW-0732">Signal</keyword>
<dbReference type="Proteomes" id="UP000278609">
    <property type="component" value="Unassembled WGS sequence"/>
</dbReference>
<dbReference type="AlphaFoldDB" id="A0A3P1XSM2"/>
<evidence type="ECO:0000313" key="4">
    <source>
        <dbReference type="EMBL" id="RRD70229.1"/>
    </source>
</evidence>
<evidence type="ECO:0000313" key="5">
    <source>
        <dbReference type="Proteomes" id="UP000278609"/>
    </source>
</evidence>
<organism evidence="3 5">
    <name type="scientific">Tannerella forsythia</name>
    <name type="common">Bacteroides forsythus</name>
    <dbReference type="NCBI Taxonomy" id="28112"/>
    <lineage>
        <taxon>Bacteria</taxon>
        <taxon>Pseudomonadati</taxon>
        <taxon>Bacteroidota</taxon>
        <taxon>Bacteroidia</taxon>
        <taxon>Bacteroidales</taxon>
        <taxon>Tannerellaceae</taxon>
        <taxon>Tannerella</taxon>
    </lineage>
</organism>
<dbReference type="Gene3D" id="2.40.160.20">
    <property type="match status" value="1"/>
</dbReference>
<evidence type="ECO:0000256" key="1">
    <source>
        <dbReference type="ARBA" id="ARBA00022729"/>
    </source>
</evidence>
<accession>A0A3P1XSM2</accession>
<proteinExistence type="predicted"/>
<evidence type="ECO:0000259" key="2">
    <source>
        <dbReference type="Pfam" id="PF13505"/>
    </source>
</evidence>
<reference evidence="5 6" key="1">
    <citation type="submission" date="2018-11" db="EMBL/GenBank/DDBJ databases">
        <title>Genomes From Bacteria Associated with the Canine Oral Cavity: a Test Case for Automated Genome-Based Taxonomic Assignment.</title>
        <authorList>
            <person name="Coil D.A."/>
            <person name="Jospin G."/>
            <person name="Darling A.E."/>
            <person name="Wallis C."/>
            <person name="Davis I.J."/>
            <person name="Harris S."/>
            <person name="Eisen J.A."/>
            <person name="Holcombe L.J."/>
            <person name="O'Flynn C."/>
        </authorList>
    </citation>
    <scope>NUCLEOTIDE SEQUENCE [LARGE SCALE GENOMIC DNA]</scope>
    <source>
        <strain evidence="4 6">OH1426_COT-023</strain>
        <strain evidence="3 5">OH2617_COT-023</strain>
    </source>
</reference>
<dbReference type="OrthoDB" id="1163183at2"/>
<dbReference type="Proteomes" id="UP000279860">
    <property type="component" value="Unassembled WGS sequence"/>
</dbReference>
<gene>
    <name evidence="3" type="ORF">EII40_06695</name>
    <name evidence="4" type="ORF">EII41_12925</name>
</gene>
<feature type="domain" description="Outer membrane protein beta-barrel" evidence="2">
    <location>
        <begin position="16"/>
        <end position="155"/>
    </location>
</feature>
<protein>
    <submittedName>
        <fullName evidence="3">Porin family protein</fullName>
    </submittedName>
</protein>
<dbReference type="Pfam" id="PF13505">
    <property type="entry name" value="OMP_b-brl"/>
    <property type="match status" value="1"/>
</dbReference>
<dbReference type="EMBL" id="RQYS01000025">
    <property type="protein sequence ID" value="RRD60898.1"/>
    <property type="molecule type" value="Genomic_DNA"/>
</dbReference>
<dbReference type="InterPro" id="IPR011250">
    <property type="entry name" value="OMP/PagP_B-barrel"/>
</dbReference>
<name>A0A3P1XSM2_TANFO</name>